<organism evidence="2 3">
    <name type="scientific">Listeria booriae</name>
    <dbReference type="NCBI Taxonomy" id="1552123"/>
    <lineage>
        <taxon>Bacteria</taxon>
        <taxon>Bacillati</taxon>
        <taxon>Bacillota</taxon>
        <taxon>Bacilli</taxon>
        <taxon>Bacillales</taxon>
        <taxon>Listeriaceae</taxon>
        <taxon>Listeria</taxon>
    </lineage>
</organism>
<dbReference type="RefSeq" id="WP_185418110.1">
    <property type="nucleotide sequence ID" value="NZ_JAASTX010000022.1"/>
</dbReference>
<feature type="domain" description="GmrSD restriction endonucleases N-terminal" evidence="1">
    <location>
        <begin position="52"/>
        <end position="207"/>
    </location>
</feature>
<evidence type="ECO:0000313" key="3">
    <source>
        <dbReference type="Proteomes" id="UP000533953"/>
    </source>
</evidence>
<dbReference type="AlphaFoldDB" id="A0A7X0XEZ9"/>
<protein>
    <submittedName>
        <fullName evidence="2">DUF262 domain-containing protein</fullName>
    </submittedName>
</protein>
<gene>
    <name evidence="2" type="ORF">HCI99_14120</name>
</gene>
<sequence length="394" mass="46433">MAVNLTNDDLEENLVNAENDIDIIFDGETYEYKEKRKKLEDLKIQKHSWSLSEIYQKIKADTVNLAPIYQREEVWSAQTQAQFIESLFIGIMIPPVYLAEIRPKNPLESIKYEVVDGKQRLISIFKFFKNELKLSNGLQYYGDIFLNSTYSDIEAKYPEEIERVLSSVIDLYVIAQNADPEIKYDVFARLNQGNIKLTQAELRKAIYASELTNIIYREVDKIDTNPEFEKAFTKTDRNRFRHLNRVYQSVAYVEQYRVAQEENKDSIMFADYNSRPRDMINLVLQKYQSSDTKKLINIDDISKITLITYQLKKELHENPVYREIESENELPRTTEFSIDCLIPFYSEISNPTCQKQILEKLYDNQDYLKTFERSPSTTSMVNKRLGIVYNEIFE</sequence>
<dbReference type="PANTHER" id="PTHR39639:SF1">
    <property type="entry name" value="DUF262 DOMAIN-CONTAINING PROTEIN"/>
    <property type="match status" value="1"/>
</dbReference>
<proteinExistence type="predicted"/>
<dbReference type="Pfam" id="PF03235">
    <property type="entry name" value="GmrSD_N"/>
    <property type="match status" value="1"/>
</dbReference>
<comment type="caution">
    <text evidence="2">The sequence shown here is derived from an EMBL/GenBank/DDBJ whole genome shotgun (WGS) entry which is preliminary data.</text>
</comment>
<reference evidence="2 3" key="1">
    <citation type="submission" date="2020-03" db="EMBL/GenBank/DDBJ databases">
        <title>Soil Listeria distribution.</title>
        <authorList>
            <person name="Liao J."/>
            <person name="Wiedmann M."/>
        </authorList>
    </citation>
    <scope>NUCLEOTIDE SEQUENCE [LARGE SCALE GENOMIC DNA]</scope>
    <source>
        <strain evidence="2 3">FSL L7-1547</strain>
    </source>
</reference>
<evidence type="ECO:0000313" key="2">
    <source>
        <dbReference type="EMBL" id="MBC1492953.1"/>
    </source>
</evidence>
<name>A0A7X0XEZ9_9LIST</name>
<dbReference type="PANTHER" id="PTHR39639">
    <property type="entry name" value="CHROMOSOME 16, WHOLE GENOME SHOTGUN SEQUENCE"/>
    <property type="match status" value="1"/>
</dbReference>
<dbReference type="EMBL" id="JAASTX010000022">
    <property type="protein sequence ID" value="MBC1492953.1"/>
    <property type="molecule type" value="Genomic_DNA"/>
</dbReference>
<dbReference type="Proteomes" id="UP000533953">
    <property type="component" value="Unassembled WGS sequence"/>
</dbReference>
<evidence type="ECO:0000259" key="1">
    <source>
        <dbReference type="Pfam" id="PF03235"/>
    </source>
</evidence>
<dbReference type="InterPro" id="IPR004919">
    <property type="entry name" value="GmrSD_N"/>
</dbReference>
<accession>A0A7X0XEZ9</accession>